<evidence type="ECO:0000256" key="7">
    <source>
        <dbReference type="SAM" id="Phobius"/>
    </source>
</evidence>
<evidence type="ECO:0000256" key="4">
    <source>
        <dbReference type="ARBA" id="ARBA00022989"/>
    </source>
</evidence>
<evidence type="ECO:0000313" key="10">
    <source>
        <dbReference type="WBParaSite" id="TCNE_0001056701-mRNA-1"/>
    </source>
</evidence>
<dbReference type="PANTHER" id="PTHR11238:SF9">
    <property type="entry name" value="PROMININ, ISOFORM D"/>
    <property type="match status" value="1"/>
</dbReference>
<sequence>MHHCDNSLVNINPVAKSFGWVDSIYGVAQRLCKNIQAETSDDYLQALSDIYEDITNGNFEVHPFISIAKQQRPSKCALSSYLLILTVGTALIAVSMAVYTIAAQNTADNIEDLFGITTNISEDLGNVITSASNNINCEVNETTGVFFDDVSATISKIPNETFDSFENHYGYHEMKSYFTDVYSQLNTTFDDVDKKINEAKAKVEKSITSAKNSLSQAQHDIEGLSSTINTTANEIKTQIDNLTDSLKDIQNTVNTSPIKNGAIHGIKILVLVPCALVAIPALIALICGLARLPMNDSRPSRRPFVCHFGGCLAMTGVFCGFMFGWIVVLVASLSFIGGYGTEMVCKPLFDDPLMRVFNYIPVFNFTVPHIYSNESTDVGFGEVLMKCNEHSSLFAALNGNDIMDVSAIVDQADLEHYKQQAIDEFRKHNLNYTLNADDTISLKNSTSILQEAMSKIETELPDTMAAAGNNADRVAEVEKTQKSLREAKSLVNNLIGLVNKTVSDVEAVIEIASKSGSFADEGARIITQVFDKTITNVTQTLYDSKERLLNETFDCYPLYEVWQAIGVMVCDVFGKPVQGMWASAGLATILIIVLIIGLVLTAKYLQRMDPKYDRCVAGPERYLRNDSYERMRRWVEGASAKVWSTIPARKWARTPEDLEVRRSGYGNRYD</sequence>
<dbReference type="Proteomes" id="UP000050794">
    <property type="component" value="Unassembled WGS sequence"/>
</dbReference>
<dbReference type="EMBL" id="UYWY01020543">
    <property type="protein sequence ID" value="VDM41888.1"/>
    <property type="molecule type" value="Genomic_DNA"/>
</dbReference>
<dbReference type="Gene3D" id="3.90.20.10">
    <property type="match status" value="1"/>
</dbReference>
<dbReference type="PANTHER" id="PTHR11238">
    <property type="entry name" value="PROMININ ISOFORM D-RELATED"/>
    <property type="match status" value="1"/>
</dbReference>
<dbReference type="InterPro" id="IPR008795">
    <property type="entry name" value="Prominin"/>
</dbReference>
<feature type="transmembrane region" description="Helical" evidence="7">
    <location>
        <begin position="81"/>
        <end position="102"/>
    </location>
</feature>
<dbReference type="AlphaFoldDB" id="A0A183UPZ7"/>
<keyword evidence="6" id="KW-0325">Glycoprotein</keyword>
<evidence type="ECO:0000256" key="5">
    <source>
        <dbReference type="ARBA" id="ARBA00023136"/>
    </source>
</evidence>
<dbReference type="Pfam" id="PF05478">
    <property type="entry name" value="Prominin"/>
    <property type="match status" value="1"/>
</dbReference>
<feature type="transmembrane region" description="Helical" evidence="7">
    <location>
        <begin position="580"/>
        <end position="602"/>
    </location>
</feature>
<feature type="transmembrane region" description="Helical" evidence="7">
    <location>
        <begin position="304"/>
        <end position="337"/>
    </location>
</feature>
<organism evidence="9 10">
    <name type="scientific">Toxocara canis</name>
    <name type="common">Canine roundworm</name>
    <dbReference type="NCBI Taxonomy" id="6265"/>
    <lineage>
        <taxon>Eukaryota</taxon>
        <taxon>Metazoa</taxon>
        <taxon>Ecdysozoa</taxon>
        <taxon>Nematoda</taxon>
        <taxon>Chromadorea</taxon>
        <taxon>Rhabditida</taxon>
        <taxon>Spirurina</taxon>
        <taxon>Ascaridomorpha</taxon>
        <taxon>Ascaridoidea</taxon>
        <taxon>Toxocaridae</taxon>
        <taxon>Toxocara</taxon>
    </lineage>
</organism>
<keyword evidence="4 7" id="KW-1133">Transmembrane helix</keyword>
<proteinExistence type="inferred from homology"/>
<reference evidence="8 9" key="2">
    <citation type="submission" date="2018-11" db="EMBL/GenBank/DDBJ databases">
        <authorList>
            <consortium name="Pathogen Informatics"/>
        </authorList>
    </citation>
    <scope>NUCLEOTIDE SEQUENCE [LARGE SCALE GENOMIC DNA]</scope>
</reference>
<evidence type="ECO:0000256" key="6">
    <source>
        <dbReference type="ARBA" id="ARBA00023180"/>
    </source>
</evidence>
<keyword evidence="9" id="KW-1185">Reference proteome</keyword>
<feature type="transmembrane region" description="Helical" evidence="7">
    <location>
        <begin position="268"/>
        <end position="292"/>
    </location>
</feature>
<protein>
    <submittedName>
        <fullName evidence="10">Prominin-1-A</fullName>
    </submittedName>
</protein>
<evidence type="ECO:0000313" key="9">
    <source>
        <dbReference type="Proteomes" id="UP000050794"/>
    </source>
</evidence>
<dbReference type="WBParaSite" id="TCNE_0001056701-mRNA-1">
    <property type="protein sequence ID" value="TCNE_0001056701-mRNA-1"/>
    <property type="gene ID" value="TCNE_0001056701"/>
</dbReference>
<accession>A0A183UPZ7</accession>
<gene>
    <name evidence="8" type="ORF">TCNE_LOCUS10567</name>
</gene>
<keyword evidence="5 7" id="KW-0472">Membrane</keyword>
<dbReference type="GO" id="GO:0016020">
    <property type="term" value="C:membrane"/>
    <property type="evidence" value="ECO:0007669"/>
    <property type="project" value="UniProtKB-SubCell"/>
</dbReference>
<evidence type="ECO:0000313" key="8">
    <source>
        <dbReference type="EMBL" id="VDM41888.1"/>
    </source>
</evidence>
<comment type="similarity">
    <text evidence="2">Belongs to the prominin family.</text>
</comment>
<evidence type="ECO:0000256" key="1">
    <source>
        <dbReference type="ARBA" id="ARBA00004141"/>
    </source>
</evidence>
<comment type="subcellular location">
    <subcellularLocation>
        <location evidence="1">Membrane</location>
        <topology evidence="1">Multi-pass membrane protein</topology>
    </subcellularLocation>
</comment>
<reference evidence="10" key="1">
    <citation type="submission" date="2016-06" db="UniProtKB">
        <authorList>
            <consortium name="WormBaseParasite"/>
        </authorList>
    </citation>
    <scope>IDENTIFICATION</scope>
</reference>
<evidence type="ECO:0000256" key="3">
    <source>
        <dbReference type="ARBA" id="ARBA00022692"/>
    </source>
</evidence>
<name>A0A183UPZ7_TOXCA</name>
<keyword evidence="3 7" id="KW-0812">Transmembrane</keyword>
<evidence type="ECO:0000256" key="2">
    <source>
        <dbReference type="ARBA" id="ARBA00006058"/>
    </source>
</evidence>